<proteinExistence type="predicted"/>
<dbReference type="RefSeq" id="WP_234534167.1">
    <property type="nucleotide sequence ID" value="NZ_CP163441.1"/>
</dbReference>
<evidence type="ECO:0008006" key="2">
    <source>
        <dbReference type="Google" id="ProtNLM"/>
    </source>
</evidence>
<dbReference type="AlphaFoldDB" id="A0AB39QUJ2"/>
<name>A0AB39QUJ2_9ACTN</name>
<dbReference type="GeneID" id="301464333"/>
<protein>
    <recommendedName>
        <fullName evidence="2">Chitinase</fullName>
    </recommendedName>
</protein>
<gene>
    <name evidence="1" type="ORF">AB5J52_28570</name>
</gene>
<sequence>MPPPQDPAYEDPKPIVFGHNLFQNGCKAWQTTEKYASCSTKRVAGIMLSRESRKSYLFLMAHTLKRLCVTSVAAAAIFATATVTDASAASGGAACSVTGATGSLTFTNWTAHHVDISGWVKDTAADGHHVAIRLVSIDDSTGWVTEWAWHSEYDGNGATTSFSTYASPSGDALDYIGAQVAVIEGSTIVRSCTDYA</sequence>
<reference evidence="1" key="1">
    <citation type="submission" date="2024-07" db="EMBL/GenBank/DDBJ databases">
        <authorList>
            <person name="Yu S.T."/>
        </authorList>
    </citation>
    <scope>NUCLEOTIDE SEQUENCE</scope>
    <source>
        <strain evidence="1">R39</strain>
    </source>
</reference>
<evidence type="ECO:0000313" key="1">
    <source>
        <dbReference type="EMBL" id="XDQ45896.1"/>
    </source>
</evidence>
<dbReference type="EMBL" id="CP163441">
    <property type="protein sequence ID" value="XDQ45896.1"/>
    <property type="molecule type" value="Genomic_DNA"/>
</dbReference>
<accession>A0AB39QUJ2</accession>
<organism evidence="1">
    <name type="scientific">Streptomyces sp. R39</name>
    <dbReference type="NCBI Taxonomy" id="3238631"/>
    <lineage>
        <taxon>Bacteria</taxon>
        <taxon>Bacillati</taxon>
        <taxon>Actinomycetota</taxon>
        <taxon>Actinomycetes</taxon>
        <taxon>Kitasatosporales</taxon>
        <taxon>Streptomycetaceae</taxon>
        <taxon>Streptomyces</taxon>
    </lineage>
</organism>